<accession>A0A2K1ISP8</accession>
<evidence type="ECO:0000256" key="1">
    <source>
        <dbReference type="ARBA" id="ARBA00022741"/>
    </source>
</evidence>
<dbReference type="InterPro" id="IPR008271">
    <property type="entry name" value="Ser/Thr_kinase_AS"/>
</dbReference>
<gene>
    <name evidence="4" type="ORF">PHYPA_026428</name>
</gene>
<dbReference type="GO" id="GO:0005886">
    <property type="term" value="C:plasma membrane"/>
    <property type="evidence" value="ECO:0000318"/>
    <property type="project" value="GO_Central"/>
</dbReference>
<dbReference type="InterPro" id="IPR000719">
    <property type="entry name" value="Prot_kinase_dom"/>
</dbReference>
<sequence length="270" mass="29561">MAALMGGSSAAAVGDKSLRAKPTQNPAFCPCNCATPSSPVSPPPLEYLHEDWLQCVLHCDIKSSNVMLDDQFNKLERTTLMAGALGYMAPELPHTGKATKESDVFSFGILFLEVVCGRRPLNVQAINKVDVMLVHQVRRAIESNHPLSVVDRKLPQWSSHVHAKEEESEADITPCDLDEIDRERKIVVHHLLLGLLCCLPNPRSRPSMRVVHQTLQQIGNDSQVGDNIPSLMSLPLSQPADQFAFFGFVNADAATSTSSEPIKSDVAESR</sequence>
<feature type="domain" description="Protein kinase" evidence="3">
    <location>
        <begin position="1"/>
        <end position="215"/>
    </location>
</feature>
<dbReference type="Gramene" id="Pp3c21_20290V3.1">
    <property type="protein sequence ID" value="Pp3c21_20290V3.1"/>
    <property type="gene ID" value="Pp3c21_20290"/>
</dbReference>
<dbReference type="Pfam" id="PF00069">
    <property type="entry name" value="Pkinase"/>
    <property type="match status" value="1"/>
</dbReference>
<evidence type="ECO:0000313" key="6">
    <source>
        <dbReference type="Proteomes" id="UP000006727"/>
    </source>
</evidence>
<dbReference type="GO" id="GO:0005524">
    <property type="term" value="F:ATP binding"/>
    <property type="evidence" value="ECO:0007669"/>
    <property type="project" value="UniProtKB-KW"/>
</dbReference>
<protein>
    <recommendedName>
        <fullName evidence="3">Protein kinase domain-containing protein</fullName>
    </recommendedName>
</protein>
<evidence type="ECO:0000313" key="4">
    <source>
        <dbReference type="EMBL" id="PNR32302.1"/>
    </source>
</evidence>
<dbReference type="Gene3D" id="1.10.510.10">
    <property type="entry name" value="Transferase(Phosphotransferase) domain 1"/>
    <property type="match status" value="1"/>
</dbReference>
<name>A0A2K1ISP8_PHYPA</name>
<evidence type="ECO:0000313" key="5">
    <source>
        <dbReference type="EnsemblPlants" id="Pp3c21_20290V3.1"/>
    </source>
</evidence>
<proteinExistence type="predicted"/>
<dbReference type="InterPro" id="IPR050528">
    <property type="entry name" value="L-type_Lectin-RKs"/>
</dbReference>
<dbReference type="GO" id="GO:0004672">
    <property type="term" value="F:protein kinase activity"/>
    <property type="evidence" value="ECO:0007669"/>
    <property type="project" value="InterPro"/>
</dbReference>
<dbReference type="EMBL" id="ABEU02000021">
    <property type="protein sequence ID" value="PNR32302.1"/>
    <property type="molecule type" value="Genomic_DNA"/>
</dbReference>
<dbReference type="AlphaFoldDB" id="A0A2K1ISP8"/>
<organism evidence="4">
    <name type="scientific">Physcomitrium patens</name>
    <name type="common">Spreading-leaved earth moss</name>
    <name type="synonym">Physcomitrella patens</name>
    <dbReference type="NCBI Taxonomy" id="3218"/>
    <lineage>
        <taxon>Eukaryota</taxon>
        <taxon>Viridiplantae</taxon>
        <taxon>Streptophyta</taxon>
        <taxon>Embryophyta</taxon>
        <taxon>Bryophyta</taxon>
        <taxon>Bryophytina</taxon>
        <taxon>Bryopsida</taxon>
        <taxon>Funariidae</taxon>
        <taxon>Funariales</taxon>
        <taxon>Funariaceae</taxon>
        <taxon>Physcomitrium</taxon>
    </lineage>
</organism>
<dbReference type="InParanoid" id="A0A2K1ISP8"/>
<keyword evidence="6" id="KW-1185">Reference proteome</keyword>
<reference evidence="5" key="3">
    <citation type="submission" date="2020-12" db="UniProtKB">
        <authorList>
            <consortium name="EnsemblPlants"/>
        </authorList>
    </citation>
    <scope>IDENTIFICATION</scope>
</reference>
<keyword evidence="2" id="KW-0067">ATP-binding</keyword>
<evidence type="ECO:0000259" key="3">
    <source>
        <dbReference type="PROSITE" id="PS50011"/>
    </source>
</evidence>
<dbReference type="InterPro" id="IPR011009">
    <property type="entry name" value="Kinase-like_dom_sf"/>
</dbReference>
<reference evidence="4 6" key="2">
    <citation type="journal article" date="2018" name="Plant J.">
        <title>The Physcomitrella patens chromosome-scale assembly reveals moss genome structure and evolution.</title>
        <authorList>
            <person name="Lang D."/>
            <person name="Ullrich K.K."/>
            <person name="Murat F."/>
            <person name="Fuchs J."/>
            <person name="Jenkins J."/>
            <person name="Haas F.B."/>
            <person name="Piednoel M."/>
            <person name="Gundlach H."/>
            <person name="Van Bel M."/>
            <person name="Meyberg R."/>
            <person name="Vives C."/>
            <person name="Morata J."/>
            <person name="Symeonidi A."/>
            <person name="Hiss M."/>
            <person name="Muchero W."/>
            <person name="Kamisugi Y."/>
            <person name="Saleh O."/>
            <person name="Blanc G."/>
            <person name="Decker E.L."/>
            <person name="van Gessel N."/>
            <person name="Grimwood J."/>
            <person name="Hayes R.D."/>
            <person name="Graham S.W."/>
            <person name="Gunter L.E."/>
            <person name="McDaniel S.F."/>
            <person name="Hoernstein S.N.W."/>
            <person name="Larsson A."/>
            <person name="Li F.W."/>
            <person name="Perroud P.F."/>
            <person name="Phillips J."/>
            <person name="Ranjan P."/>
            <person name="Rokshar D.S."/>
            <person name="Rothfels C.J."/>
            <person name="Schneider L."/>
            <person name="Shu S."/>
            <person name="Stevenson D.W."/>
            <person name="Thummler F."/>
            <person name="Tillich M."/>
            <person name="Villarreal Aguilar J.C."/>
            <person name="Widiez T."/>
            <person name="Wong G.K."/>
            <person name="Wymore A."/>
            <person name="Zhang Y."/>
            <person name="Zimmer A.D."/>
            <person name="Quatrano R.S."/>
            <person name="Mayer K.F.X."/>
            <person name="Goodstein D."/>
            <person name="Casacuberta J.M."/>
            <person name="Vandepoele K."/>
            <person name="Reski R."/>
            <person name="Cuming A.C."/>
            <person name="Tuskan G.A."/>
            <person name="Maumus F."/>
            <person name="Salse J."/>
            <person name="Schmutz J."/>
            <person name="Rensing S.A."/>
        </authorList>
    </citation>
    <scope>NUCLEOTIDE SEQUENCE [LARGE SCALE GENOMIC DNA]</scope>
    <source>
        <strain evidence="5 6">cv. Gransden 2004</strain>
    </source>
</reference>
<dbReference type="SUPFAM" id="SSF56112">
    <property type="entry name" value="Protein kinase-like (PK-like)"/>
    <property type="match status" value="1"/>
</dbReference>
<dbReference type="Proteomes" id="UP000006727">
    <property type="component" value="Chromosome 21"/>
</dbReference>
<dbReference type="EnsemblPlants" id="Pp3c21_20290V3.1">
    <property type="protein sequence ID" value="Pp3c21_20290V3.1"/>
    <property type="gene ID" value="Pp3c21_20290"/>
</dbReference>
<evidence type="ECO:0000256" key="2">
    <source>
        <dbReference type="ARBA" id="ARBA00022840"/>
    </source>
</evidence>
<reference evidence="4 6" key="1">
    <citation type="journal article" date="2008" name="Science">
        <title>The Physcomitrella genome reveals evolutionary insights into the conquest of land by plants.</title>
        <authorList>
            <person name="Rensing S."/>
            <person name="Lang D."/>
            <person name="Zimmer A."/>
            <person name="Terry A."/>
            <person name="Salamov A."/>
            <person name="Shapiro H."/>
            <person name="Nishiyama T."/>
            <person name="Perroud P.-F."/>
            <person name="Lindquist E."/>
            <person name="Kamisugi Y."/>
            <person name="Tanahashi T."/>
            <person name="Sakakibara K."/>
            <person name="Fujita T."/>
            <person name="Oishi K."/>
            <person name="Shin-I T."/>
            <person name="Kuroki Y."/>
            <person name="Toyoda A."/>
            <person name="Suzuki Y."/>
            <person name="Hashimoto A."/>
            <person name="Yamaguchi K."/>
            <person name="Sugano A."/>
            <person name="Kohara Y."/>
            <person name="Fujiyama A."/>
            <person name="Anterola A."/>
            <person name="Aoki S."/>
            <person name="Ashton N."/>
            <person name="Barbazuk W.B."/>
            <person name="Barker E."/>
            <person name="Bennetzen J."/>
            <person name="Bezanilla M."/>
            <person name="Blankenship R."/>
            <person name="Cho S.H."/>
            <person name="Dutcher S."/>
            <person name="Estelle M."/>
            <person name="Fawcett J.A."/>
            <person name="Gundlach H."/>
            <person name="Hanada K."/>
            <person name="Heyl A."/>
            <person name="Hicks K.A."/>
            <person name="Hugh J."/>
            <person name="Lohr M."/>
            <person name="Mayer K."/>
            <person name="Melkozernov A."/>
            <person name="Murata T."/>
            <person name="Nelson D."/>
            <person name="Pils B."/>
            <person name="Prigge M."/>
            <person name="Reiss B."/>
            <person name="Renner T."/>
            <person name="Rombauts S."/>
            <person name="Rushton P."/>
            <person name="Sanderfoot A."/>
            <person name="Schween G."/>
            <person name="Shiu S.-H."/>
            <person name="Stueber K."/>
            <person name="Theodoulou F.L."/>
            <person name="Tu H."/>
            <person name="Van de Peer Y."/>
            <person name="Verrier P.J."/>
            <person name="Waters E."/>
            <person name="Wood A."/>
            <person name="Yang L."/>
            <person name="Cove D."/>
            <person name="Cuming A."/>
            <person name="Hasebe M."/>
            <person name="Lucas S."/>
            <person name="Mishler D.B."/>
            <person name="Reski R."/>
            <person name="Grigoriev I."/>
            <person name="Quatrano R.S."/>
            <person name="Boore J.L."/>
        </authorList>
    </citation>
    <scope>NUCLEOTIDE SEQUENCE [LARGE SCALE GENOMIC DNA]</scope>
    <source>
        <strain evidence="5 6">cv. Gransden 2004</strain>
    </source>
</reference>
<dbReference type="PROSITE" id="PS00108">
    <property type="entry name" value="PROTEIN_KINASE_ST"/>
    <property type="match status" value="1"/>
</dbReference>
<keyword evidence="1" id="KW-0547">Nucleotide-binding</keyword>
<dbReference type="PaxDb" id="3218-PP1S228_56V6.1"/>
<dbReference type="PROSITE" id="PS50011">
    <property type="entry name" value="PROTEIN_KINASE_DOM"/>
    <property type="match status" value="1"/>
</dbReference>
<dbReference type="PANTHER" id="PTHR27007">
    <property type="match status" value="1"/>
</dbReference>